<dbReference type="PANTHER" id="PTHR46558:SF11">
    <property type="entry name" value="HTH-TYPE TRANSCRIPTIONAL REGULATOR XRE"/>
    <property type="match status" value="1"/>
</dbReference>
<accession>A0A2X3VCQ3</accession>
<dbReference type="OrthoDB" id="2223110at2"/>
<sequence length="200" mass="23065">MIENFAPNLIRLRKQKELSQKELAKKLGISPQTISNIENQTAYPTFANLEKIAKFFKATPNQLFGTSSQIELENSVFETDDYVDKANLLLKAVNTFHNFSLDLEDYSTPEAYALETITKLDNLLKREPILDPETDEHLYRYIPTGILVRAEDKTEPETEYELAYGSSILEKAFDRIEEIEDLYQKAQYIVTTQDLLDKKS</sequence>
<keyword evidence="1" id="KW-0238">DNA-binding</keyword>
<feature type="domain" description="HTH cro/C1-type" evidence="2">
    <location>
        <begin position="9"/>
        <end position="63"/>
    </location>
</feature>
<reference evidence="3 4" key="1">
    <citation type="submission" date="2018-06" db="EMBL/GenBank/DDBJ databases">
        <authorList>
            <consortium name="Pathogen Informatics"/>
            <person name="Doyle S."/>
        </authorList>
    </citation>
    <scope>NUCLEOTIDE SEQUENCE [LARGE SCALE GENOMIC DNA]</scope>
    <source>
        <strain evidence="3 4">NCTC12278</strain>
    </source>
</reference>
<evidence type="ECO:0000256" key="1">
    <source>
        <dbReference type="ARBA" id="ARBA00023125"/>
    </source>
</evidence>
<keyword evidence="4" id="KW-1185">Reference proteome</keyword>
<name>A0A2X3VCQ3_9STRE</name>
<dbReference type="SMART" id="SM00530">
    <property type="entry name" value="HTH_XRE"/>
    <property type="match status" value="1"/>
</dbReference>
<dbReference type="PANTHER" id="PTHR46558">
    <property type="entry name" value="TRACRIPTIONAL REGULATORY PROTEIN-RELATED-RELATED"/>
    <property type="match status" value="1"/>
</dbReference>
<dbReference type="Gene3D" id="1.10.260.40">
    <property type="entry name" value="lambda repressor-like DNA-binding domains"/>
    <property type="match status" value="1"/>
</dbReference>
<dbReference type="AlphaFoldDB" id="A0A2X3VCQ3"/>
<dbReference type="RefSeq" id="WP_018030835.1">
    <property type="nucleotide sequence ID" value="NZ_LS483343.1"/>
</dbReference>
<dbReference type="InterPro" id="IPR010982">
    <property type="entry name" value="Lambda_DNA-bd_dom_sf"/>
</dbReference>
<protein>
    <submittedName>
        <fullName evidence="3">Cro/CI family transcriptional regulator</fullName>
    </submittedName>
</protein>
<evidence type="ECO:0000313" key="4">
    <source>
        <dbReference type="Proteomes" id="UP000249495"/>
    </source>
</evidence>
<dbReference type="CDD" id="cd00093">
    <property type="entry name" value="HTH_XRE"/>
    <property type="match status" value="1"/>
</dbReference>
<evidence type="ECO:0000313" key="3">
    <source>
        <dbReference type="EMBL" id="SQF39174.1"/>
    </source>
</evidence>
<organism evidence="3 4">
    <name type="scientific">Streptococcus ferus</name>
    <dbReference type="NCBI Taxonomy" id="1345"/>
    <lineage>
        <taxon>Bacteria</taxon>
        <taxon>Bacillati</taxon>
        <taxon>Bacillota</taxon>
        <taxon>Bacilli</taxon>
        <taxon>Lactobacillales</taxon>
        <taxon>Streptococcaceae</taxon>
        <taxon>Streptococcus</taxon>
    </lineage>
</organism>
<dbReference type="InterPro" id="IPR001387">
    <property type="entry name" value="Cro/C1-type_HTH"/>
</dbReference>
<dbReference type="PROSITE" id="PS50943">
    <property type="entry name" value="HTH_CROC1"/>
    <property type="match status" value="1"/>
</dbReference>
<proteinExistence type="predicted"/>
<dbReference type="SUPFAM" id="SSF47413">
    <property type="entry name" value="lambda repressor-like DNA-binding domains"/>
    <property type="match status" value="1"/>
</dbReference>
<dbReference type="EMBL" id="LS483343">
    <property type="protein sequence ID" value="SQF39174.1"/>
    <property type="molecule type" value="Genomic_DNA"/>
</dbReference>
<dbReference type="Proteomes" id="UP000249495">
    <property type="component" value="Chromosome 1"/>
</dbReference>
<evidence type="ECO:0000259" key="2">
    <source>
        <dbReference type="PROSITE" id="PS50943"/>
    </source>
</evidence>
<dbReference type="STRING" id="1123303.GCA_000372425_01512"/>
<dbReference type="GO" id="GO:0003677">
    <property type="term" value="F:DNA binding"/>
    <property type="evidence" value="ECO:0007669"/>
    <property type="project" value="UniProtKB-KW"/>
</dbReference>
<gene>
    <name evidence="3" type="ORF">NCTC12278_00208</name>
</gene>
<dbReference type="Pfam" id="PF01381">
    <property type="entry name" value="HTH_3"/>
    <property type="match status" value="1"/>
</dbReference>
<dbReference type="KEGG" id="sfer:NCTC12278_00208"/>